<dbReference type="Pfam" id="PF07394">
    <property type="entry name" value="DUF1501"/>
    <property type="match status" value="1"/>
</dbReference>
<reference evidence="2 5" key="2">
    <citation type="submission" date="2020-05" db="EMBL/GenBank/DDBJ databases">
        <title>Genetic diversity of Pseudomonas cichorii.</title>
        <authorList>
            <person name="Tani S."/>
            <person name="Yagi H."/>
            <person name="Hashimoto S."/>
            <person name="Iiyama K."/>
            <person name="Furuya N."/>
        </authorList>
    </citation>
    <scope>NUCLEOTIDE SEQUENCE [LARGE SCALE GENOMIC DNA]</scope>
    <source>
        <strain evidence="2 5">LMG 2162</strain>
    </source>
</reference>
<dbReference type="PANTHER" id="PTHR43737:SF1">
    <property type="entry name" value="DUF1501 DOMAIN-CONTAINING PROTEIN"/>
    <property type="match status" value="1"/>
</dbReference>
<dbReference type="Proteomes" id="UP000278332">
    <property type="component" value="Unassembled WGS sequence"/>
</dbReference>
<dbReference type="RefSeq" id="WP_025259291.1">
    <property type="nucleotide sequence ID" value="NZ_BLVX01000001.1"/>
</dbReference>
<protein>
    <recommendedName>
        <fullName evidence="6">DUF1501 domain-containing protein</fullName>
    </recommendedName>
</protein>
<evidence type="ECO:0008006" key="6">
    <source>
        <dbReference type="Google" id="ProtNLM"/>
    </source>
</evidence>
<feature type="chain" id="PRO_5018023669" description="DUF1501 domain-containing protein" evidence="1">
    <location>
        <begin position="32"/>
        <end position="401"/>
    </location>
</feature>
<evidence type="ECO:0000313" key="3">
    <source>
        <dbReference type="EMBL" id="RMR60058.1"/>
    </source>
</evidence>
<proteinExistence type="predicted"/>
<dbReference type="Proteomes" id="UP000614982">
    <property type="component" value="Unassembled WGS sequence"/>
</dbReference>
<dbReference type="EMBL" id="BLWA01000003">
    <property type="protein sequence ID" value="GFM91574.1"/>
    <property type="molecule type" value="Genomic_DNA"/>
</dbReference>
<dbReference type="AlphaFoldDB" id="A0A3M4W7C8"/>
<evidence type="ECO:0000313" key="4">
    <source>
        <dbReference type="Proteomes" id="UP000278332"/>
    </source>
</evidence>
<evidence type="ECO:0000256" key="1">
    <source>
        <dbReference type="SAM" id="SignalP"/>
    </source>
</evidence>
<reference evidence="3 4" key="1">
    <citation type="submission" date="2018-08" db="EMBL/GenBank/DDBJ databases">
        <title>Recombination of ecologically and evolutionarily significant loci maintains genetic cohesion in the Pseudomonas syringae species complex.</title>
        <authorList>
            <person name="Dillon M."/>
            <person name="Thakur S."/>
            <person name="Almeida R.N.D."/>
            <person name="Weir B.S."/>
            <person name="Guttman D.S."/>
        </authorList>
    </citation>
    <scope>NUCLEOTIDE SEQUENCE [LARGE SCALE GENOMIC DNA]</scope>
    <source>
        <strain evidence="3 4">ICMP 6917</strain>
    </source>
</reference>
<sequence length="401" mass="43831">MSDSCLFSRRLLLKSLTLGMAGIALPLSLSATENQKLPPHKRLIVIELFGGNDSLNTLVPYTDPLYKRYRPNLALNNRDIVPLSTELALNAAWKDIAEVFQRGELAIVQDVGYPQPNLSHFGSAAIWASGSLEAGQHSGWAGQVISTHRIHMSAQDADGIILSGNQDLMQSRGAQVLTLQDSKSFLSAQTRPVISTTLGTQNPAAHHLEQLLDQSATLRERIRRKIKTPNRFNAWFTKDGYTEPQNMQAALLLWLIENDINAPLFKLSLSGFDLHSGLRGEHERLLGKVQTLLLSLRKGLMEMSAWKDSLILVHSEFGRRPQENASAGTDHGTSGLVLLCGGSVSGGLWGQQSSLQDLDSDGNLKFTTDFRAIYASIIQNFWGLSASSNAPDSIAALGIKL</sequence>
<comment type="caution">
    <text evidence="3">The sequence shown here is derived from an EMBL/GenBank/DDBJ whole genome shotgun (WGS) entry which is preliminary data.</text>
</comment>
<keyword evidence="5" id="KW-1185">Reference proteome</keyword>
<dbReference type="InterPro" id="IPR010869">
    <property type="entry name" value="DUF1501"/>
</dbReference>
<evidence type="ECO:0000313" key="5">
    <source>
        <dbReference type="Proteomes" id="UP000614982"/>
    </source>
</evidence>
<feature type="signal peptide" evidence="1">
    <location>
        <begin position="1"/>
        <end position="31"/>
    </location>
</feature>
<accession>A0A3M4W7C8</accession>
<dbReference type="EMBL" id="RBRY01000052">
    <property type="protein sequence ID" value="RMR60058.1"/>
    <property type="molecule type" value="Genomic_DNA"/>
</dbReference>
<dbReference type="PANTHER" id="PTHR43737">
    <property type="entry name" value="BLL7424 PROTEIN"/>
    <property type="match status" value="1"/>
</dbReference>
<organism evidence="3 4">
    <name type="scientific">Pseudomonas cichorii</name>
    <dbReference type="NCBI Taxonomy" id="36746"/>
    <lineage>
        <taxon>Bacteria</taxon>
        <taxon>Pseudomonadati</taxon>
        <taxon>Pseudomonadota</taxon>
        <taxon>Gammaproteobacteria</taxon>
        <taxon>Pseudomonadales</taxon>
        <taxon>Pseudomonadaceae</taxon>
        <taxon>Pseudomonas</taxon>
    </lineage>
</organism>
<evidence type="ECO:0000313" key="2">
    <source>
        <dbReference type="EMBL" id="GFM91574.1"/>
    </source>
</evidence>
<name>A0A3M4W7C8_PSECI</name>
<keyword evidence="1" id="KW-0732">Signal</keyword>
<gene>
    <name evidence="3" type="ORF">ALP84_01362</name>
    <name evidence="2" type="ORF">PSCICP_15460</name>
</gene>
<dbReference type="GeneID" id="93658342"/>
<dbReference type="OrthoDB" id="9779968at2"/>